<protein>
    <submittedName>
        <fullName evidence="1">Putative addiction module antidote protein</fullName>
    </submittedName>
</protein>
<dbReference type="AlphaFoldDB" id="A0A8J3F0B1"/>
<proteinExistence type="predicted"/>
<gene>
    <name evidence="1" type="ORF">GCM10007377_15290</name>
</gene>
<accession>A0A8J3F0B1</accession>
<dbReference type="EMBL" id="BMDH01000006">
    <property type="protein sequence ID" value="GGI15316.1"/>
    <property type="molecule type" value="Genomic_DNA"/>
</dbReference>
<keyword evidence="2" id="KW-1185">Reference proteome</keyword>
<dbReference type="GO" id="GO:0003677">
    <property type="term" value="F:DNA binding"/>
    <property type="evidence" value="ECO:0007669"/>
    <property type="project" value="InterPro"/>
</dbReference>
<dbReference type="PANTHER" id="PTHR40275:SF1">
    <property type="entry name" value="SSL7038 PROTEIN"/>
    <property type="match status" value="1"/>
</dbReference>
<evidence type="ECO:0000313" key="1">
    <source>
        <dbReference type="EMBL" id="GGI15316.1"/>
    </source>
</evidence>
<organism evidence="1 2">
    <name type="scientific">Galliscardovia ingluviei</name>
    <dbReference type="NCBI Taxonomy" id="1769422"/>
    <lineage>
        <taxon>Bacteria</taxon>
        <taxon>Bacillati</taxon>
        <taxon>Actinomycetota</taxon>
        <taxon>Actinomycetes</taxon>
        <taxon>Bifidobacteriales</taxon>
        <taxon>Bifidobacteriaceae</taxon>
        <taxon>Galliscardovia</taxon>
    </lineage>
</organism>
<sequence length="94" mass="9990">METQPWDASKYLNTQEDKIAYLNACMETGDAQLIQSAIGDIAKAQGMSTIAQQAGVGRESLYKSLSKNGNPSFQTMLKVIQALGGTLTVAPLPA</sequence>
<dbReference type="Pfam" id="PF21716">
    <property type="entry name" value="dnstrm_HI1420"/>
    <property type="match status" value="1"/>
</dbReference>
<dbReference type="PANTHER" id="PTHR40275">
    <property type="entry name" value="SSL7038 PROTEIN"/>
    <property type="match status" value="1"/>
</dbReference>
<name>A0A8J3F0B1_9BIFI</name>
<dbReference type="InterPro" id="IPR010982">
    <property type="entry name" value="Lambda_DNA-bd_dom_sf"/>
</dbReference>
<dbReference type="InterPro" id="IPR014057">
    <property type="entry name" value="HI1420"/>
</dbReference>
<dbReference type="Proteomes" id="UP000619536">
    <property type="component" value="Unassembled WGS sequence"/>
</dbReference>
<dbReference type="SUPFAM" id="SSF47413">
    <property type="entry name" value="lambda repressor-like DNA-binding domains"/>
    <property type="match status" value="1"/>
</dbReference>
<dbReference type="NCBIfam" id="TIGR02684">
    <property type="entry name" value="dnstrm_HI1420"/>
    <property type="match status" value="1"/>
</dbReference>
<reference evidence="1" key="2">
    <citation type="submission" date="2020-09" db="EMBL/GenBank/DDBJ databases">
        <authorList>
            <person name="Sun Q."/>
            <person name="Sedlacek I."/>
        </authorList>
    </citation>
    <scope>NUCLEOTIDE SEQUENCE</scope>
    <source>
        <strain evidence="1">CCM 8606</strain>
    </source>
</reference>
<dbReference type="RefSeq" id="WP_188355698.1">
    <property type="nucleotide sequence ID" value="NZ_BMDH01000006.1"/>
</dbReference>
<evidence type="ECO:0000313" key="2">
    <source>
        <dbReference type="Proteomes" id="UP000619536"/>
    </source>
</evidence>
<reference evidence="1" key="1">
    <citation type="journal article" date="2014" name="Int. J. Syst. Evol. Microbiol.">
        <title>Complete genome sequence of Corynebacterium casei LMG S-19264T (=DSM 44701T), isolated from a smear-ripened cheese.</title>
        <authorList>
            <consortium name="US DOE Joint Genome Institute (JGI-PGF)"/>
            <person name="Walter F."/>
            <person name="Albersmeier A."/>
            <person name="Kalinowski J."/>
            <person name="Ruckert C."/>
        </authorList>
    </citation>
    <scope>NUCLEOTIDE SEQUENCE</scope>
    <source>
        <strain evidence="1">CCM 8606</strain>
    </source>
</reference>
<comment type="caution">
    <text evidence="1">The sequence shown here is derived from an EMBL/GenBank/DDBJ whole genome shotgun (WGS) entry which is preliminary data.</text>
</comment>